<sequence length="133" mass="15276">MMDDYITKEVSKTRAAVESVLKRLSQLSGKAASAEIHDYVKTEMSGKLGLDIDSILSKDDFISTLVSKFHFDNDDLNRFAEILYTMLKADEGKDEVHNAYARAIVKINKWLEEKGITFSATRHYVLEEMNRYF</sequence>
<proteinExistence type="predicted"/>
<evidence type="ECO:0000313" key="1">
    <source>
        <dbReference type="EMBL" id="MBO8485635.1"/>
    </source>
</evidence>
<dbReference type="EMBL" id="JADILX010000075">
    <property type="protein sequence ID" value="MBO8485635.1"/>
    <property type="molecule type" value="Genomic_DNA"/>
</dbReference>
<reference evidence="1" key="1">
    <citation type="submission" date="2020-10" db="EMBL/GenBank/DDBJ databases">
        <authorList>
            <person name="Gilroy R."/>
        </authorList>
    </citation>
    <scope>NUCLEOTIDE SEQUENCE</scope>
    <source>
        <strain evidence="1">B2-16538</strain>
    </source>
</reference>
<dbReference type="AlphaFoldDB" id="A0A9D9J3X9"/>
<protein>
    <submittedName>
        <fullName evidence="1">Uncharacterized protein</fullName>
    </submittedName>
</protein>
<name>A0A9D9J3X9_9BACT</name>
<organism evidence="1 2">
    <name type="scientific">Candidatus Cryptobacteroides excrementavium</name>
    <dbReference type="NCBI Taxonomy" id="2840759"/>
    <lineage>
        <taxon>Bacteria</taxon>
        <taxon>Pseudomonadati</taxon>
        <taxon>Bacteroidota</taxon>
        <taxon>Bacteroidia</taxon>
        <taxon>Bacteroidales</taxon>
        <taxon>Candidatus Cryptobacteroides</taxon>
    </lineage>
</organism>
<reference evidence="1" key="2">
    <citation type="journal article" date="2021" name="PeerJ">
        <title>Extensive microbial diversity within the chicken gut microbiome revealed by metagenomics and culture.</title>
        <authorList>
            <person name="Gilroy R."/>
            <person name="Ravi A."/>
            <person name="Getino M."/>
            <person name="Pursley I."/>
            <person name="Horton D.L."/>
            <person name="Alikhan N.F."/>
            <person name="Baker D."/>
            <person name="Gharbi K."/>
            <person name="Hall N."/>
            <person name="Watson M."/>
            <person name="Adriaenssens E.M."/>
            <person name="Foster-Nyarko E."/>
            <person name="Jarju S."/>
            <person name="Secka A."/>
            <person name="Antonio M."/>
            <person name="Oren A."/>
            <person name="Chaudhuri R.R."/>
            <person name="La Ragione R."/>
            <person name="Hildebrand F."/>
            <person name="Pallen M.J."/>
        </authorList>
    </citation>
    <scope>NUCLEOTIDE SEQUENCE</scope>
    <source>
        <strain evidence="1">B2-16538</strain>
    </source>
</reference>
<comment type="caution">
    <text evidence="1">The sequence shown here is derived from an EMBL/GenBank/DDBJ whole genome shotgun (WGS) entry which is preliminary data.</text>
</comment>
<gene>
    <name evidence="1" type="ORF">IAB78_04340</name>
</gene>
<accession>A0A9D9J3X9</accession>
<evidence type="ECO:0000313" key="2">
    <source>
        <dbReference type="Proteomes" id="UP000823750"/>
    </source>
</evidence>
<dbReference type="Proteomes" id="UP000823750">
    <property type="component" value="Unassembled WGS sequence"/>
</dbReference>